<name>A0A1J9R3I6_9EURO</name>
<dbReference type="Proteomes" id="UP000242791">
    <property type="component" value="Unassembled WGS sequence"/>
</dbReference>
<gene>
    <name evidence="1" type="ORF">ACJ73_01670</name>
</gene>
<dbReference type="EMBL" id="LGTZ01000156">
    <property type="protein sequence ID" value="OJD26947.1"/>
    <property type="molecule type" value="Genomic_DNA"/>
</dbReference>
<comment type="caution">
    <text evidence="1">The sequence shown here is derived from an EMBL/GenBank/DDBJ whole genome shotgun (WGS) entry which is preliminary data.</text>
</comment>
<keyword evidence="2" id="KW-1185">Reference proteome</keyword>
<organism evidence="1 2">
    <name type="scientific">Blastomyces percursus</name>
    <dbReference type="NCBI Taxonomy" id="1658174"/>
    <lineage>
        <taxon>Eukaryota</taxon>
        <taxon>Fungi</taxon>
        <taxon>Dikarya</taxon>
        <taxon>Ascomycota</taxon>
        <taxon>Pezizomycotina</taxon>
        <taxon>Eurotiomycetes</taxon>
        <taxon>Eurotiomycetidae</taxon>
        <taxon>Onygenales</taxon>
        <taxon>Ajellomycetaceae</taxon>
        <taxon>Blastomyces</taxon>
    </lineage>
</organism>
<evidence type="ECO:0000313" key="2">
    <source>
        <dbReference type="Proteomes" id="UP000242791"/>
    </source>
</evidence>
<dbReference type="VEuPathDB" id="FungiDB:ACJ73_01670"/>
<protein>
    <submittedName>
        <fullName evidence="1">Uncharacterized protein</fullName>
    </submittedName>
</protein>
<dbReference type="AlphaFoldDB" id="A0A1J9R3I6"/>
<accession>A0A1J9R3I6</accession>
<reference evidence="1 2" key="1">
    <citation type="submission" date="2015-08" db="EMBL/GenBank/DDBJ databases">
        <title>Emmonsia species relationships and genome sequence.</title>
        <authorList>
            <person name="Cuomo C.A."/>
            <person name="Schwartz I.S."/>
            <person name="Kenyon C."/>
            <person name="De Hoog G.S."/>
            <person name="Govender N.P."/>
            <person name="Botha A."/>
            <person name="Moreno L."/>
            <person name="De Vries M."/>
            <person name="Munoz J.F."/>
            <person name="Stielow J.B."/>
        </authorList>
    </citation>
    <scope>NUCLEOTIDE SEQUENCE [LARGE SCALE GENOMIC DNA]</scope>
    <source>
        <strain evidence="1 2">EI222</strain>
    </source>
</reference>
<proteinExistence type="predicted"/>
<evidence type="ECO:0000313" key="1">
    <source>
        <dbReference type="EMBL" id="OJD26947.1"/>
    </source>
</evidence>
<sequence length="89" mass="9895">MPLFTVVRHQRMDILLATSLVTLFLQSVLFLYRNGVFTSRGCPRALVTYLAKGDDSDSDDCRTKPIKIRVALSRPLSIRPGQASVPDST</sequence>
<dbReference type="STRING" id="1658174.A0A1J9R3I6"/>